<accession>A8H682</accession>
<dbReference type="KEGG" id="spl:Spea_2749"/>
<gene>
    <name evidence="3" type="ordered locus">Spea_2749</name>
</gene>
<dbReference type="Proteomes" id="UP000002608">
    <property type="component" value="Chromosome"/>
</dbReference>
<dbReference type="HOGENOM" id="CLU_1174781_0_0_6"/>
<reference evidence="3 4" key="1">
    <citation type="submission" date="2007-10" db="EMBL/GenBank/DDBJ databases">
        <title>Complete sequence of Shewanella pealeana ATCC 700345.</title>
        <authorList>
            <consortium name="US DOE Joint Genome Institute"/>
            <person name="Copeland A."/>
            <person name="Lucas S."/>
            <person name="Lapidus A."/>
            <person name="Barry K."/>
            <person name="Glavina del Rio T."/>
            <person name="Dalin E."/>
            <person name="Tice H."/>
            <person name="Pitluck S."/>
            <person name="Chertkov O."/>
            <person name="Brettin T."/>
            <person name="Bruce D."/>
            <person name="Detter J.C."/>
            <person name="Han C."/>
            <person name="Schmutz J."/>
            <person name="Larimer F."/>
            <person name="Land M."/>
            <person name="Hauser L."/>
            <person name="Kyrpides N."/>
            <person name="Kim E."/>
            <person name="Zhao J.-S.Z."/>
            <person name="Manno D."/>
            <person name="Hawari J."/>
            <person name="Richardson P."/>
        </authorList>
    </citation>
    <scope>NUCLEOTIDE SEQUENCE [LARGE SCALE GENOMIC DNA]</scope>
    <source>
        <strain evidence="4">ATCC 700345 / ANG-SQ1</strain>
    </source>
</reference>
<evidence type="ECO:0008006" key="5">
    <source>
        <dbReference type="Google" id="ProtNLM"/>
    </source>
</evidence>
<evidence type="ECO:0000313" key="4">
    <source>
        <dbReference type="Proteomes" id="UP000002608"/>
    </source>
</evidence>
<organism evidence="3 4">
    <name type="scientific">Shewanella pealeana (strain ATCC 700345 / ANG-SQ1)</name>
    <dbReference type="NCBI Taxonomy" id="398579"/>
    <lineage>
        <taxon>Bacteria</taxon>
        <taxon>Pseudomonadati</taxon>
        <taxon>Pseudomonadota</taxon>
        <taxon>Gammaproteobacteria</taxon>
        <taxon>Alteromonadales</taxon>
        <taxon>Shewanellaceae</taxon>
        <taxon>Shewanella</taxon>
    </lineage>
</organism>
<protein>
    <recommendedName>
        <fullName evidence="5">Lipoprotein</fullName>
    </recommendedName>
</protein>
<evidence type="ECO:0000256" key="2">
    <source>
        <dbReference type="SAM" id="SignalP"/>
    </source>
</evidence>
<dbReference type="PROSITE" id="PS51257">
    <property type="entry name" value="PROKAR_LIPOPROTEIN"/>
    <property type="match status" value="1"/>
</dbReference>
<feature type="compositionally biased region" description="Polar residues" evidence="1">
    <location>
        <begin position="22"/>
        <end position="36"/>
    </location>
</feature>
<proteinExistence type="predicted"/>
<dbReference type="RefSeq" id="WP_012155975.1">
    <property type="nucleotide sequence ID" value="NC_009901.1"/>
</dbReference>
<dbReference type="AlphaFoldDB" id="A8H682"/>
<feature type="signal peptide" evidence="2">
    <location>
        <begin position="1"/>
        <end position="18"/>
    </location>
</feature>
<feature type="region of interest" description="Disordered" evidence="1">
    <location>
        <begin position="22"/>
        <end position="77"/>
    </location>
</feature>
<sequence>MKLNHISLAVILSFAVSACGSDSRSDSPPQIDNLPSRSAPVPEKPPILPDDGLPIEDPCTSNCGSDTPPRDEDTPIVPIPDVPLIANVNIVSHEIHKQVGTVEMHHVVTGKAEDQSRLVPYPSVRYYVTHSEDVTVLDLQPTIGWVNIYTIWNHPQGERKCRLDVFPDSTVKSSCTTDNTWFGSVAAAVKYHDGGLTLDMNFFDGNQGVNYAWRIAENSSQQPLYEHNTFMYVEHK</sequence>
<name>A8H682_SHEPA</name>
<keyword evidence="2" id="KW-0732">Signal</keyword>
<dbReference type="EMBL" id="CP000851">
    <property type="protein sequence ID" value="ABV88069.1"/>
    <property type="molecule type" value="Genomic_DNA"/>
</dbReference>
<feature type="chain" id="PRO_5002723340" description="Lipoprotein" evidence="2">
    <location>
        <begin position="19"/>
        <end position="236"/>
    </location>
</feature>
<evidence type="ECO:0000256" key="1">
    <source>
        <dbReference type="SAM" id="MobiDB-lite"/>
    </source>
</evidence>
<keyword evidence="4" id="KW-1185">Reference proteome</keyword>
<evidence type="ECO:0000313" key="3">
    <source>
        <dbReference type="EMBL" id="ABV88069.1"/>
    </source>
</evidence>